<feature type="compositionally biased region" description="Acidic residues" evidence="1">
    <location>
        <begin position="1"/>
        <end position="13"/>
    </location>
</feature>
<feature type="region of interest" description="Disordered" evidence="1">
    <location>
        <begin position="1"/>
        <end position="59"/>
    </location>
</feature>
<sequence length="59" mass="6478">MTEPTIEDADLPEEEPRPEEYTADGESVVSDETGTRYDSLGQADATPEDEAAWTAEDED</sequence>
<dbReference type="EMBL" id="VDUX01000001">
    <property type="protein sequence ID" value="TXL62852.1"/>
    <property type="molecule type" value="Genomic_DNA"/>
</dbReference>
<comment type="caution">
    <text evidence="2">The sequence shown here is derived from an EMBL/GenBank/DDBJ whole genome shotgun (WGS) entry which is preliminary data.</text>
</comment>
<dbReference type="Proteomes" id="UP000321571">
    <property type="component" value="Unassembled WGS sequence"/>
</dbReference>
<feature type="compositionally biased region" description="Acidic residues" evidence="1">
    <location>
        <begin position="46"/>
        <end position="59"/>
    </location>
</feature>
<protein>
    <submittedName>
        <fullName evidence="2">Uncharacterized protein</fullName>
    </submittedName>
</protein>
<name>A0A5C8NNJ0_9ACTN</name>
<reference evidence="2 3" key="1">
    <citation type="submission" date="2019-06" db="EMBL/GenBank/DDBJ databases">
        <title>Aeromicrobium sp. nov., isolated from a maize field.</title>
        <authorList>
            <person name="Lin S.-Y."/>
            <person name="Tsai C.-F."/>
            <person name="Young C.-C."/>
        </authorList>
    </citation>
    <scope>NUCLEOTIDE SEQUENCE [LARGE SCALE GENOMIC DNA]</scope>
    <source>
        <strain evidence="2 3">CC-CFT486</strain>
    </source>
</reference>
<dbReference type="RefSeq" id="WP_147682934.1">
    <property type="nucleotide sequence ID" value="NZ_VDUX01000001.1"/>
</dbReference>
<organism evidence="2 3">
    <name type="scientific">Aeromicrobium terrae</name>
    <dbReference type="NCBI Taxonomy" id="2498846"/>
    <lineage>
        <taxon>Bacteria</taxon>
        <taxon>Bacillati</taxon>
        <taxon>Actinomycetota</taxon>
        <taxon>Actinomycetes</taxon>
        <taxon>Propionibacteriales</taxon>
        <taxon>Nocardioidaceae</taxon>
        <taxon>Aeromicrobium</taxon>
    </lineage>
</organism>
<keyword evidence="3" id="KW-1185">Reference proteome</keyword>
<evidence type="ECO:0000313" key="2">
    <source>
        <dbReference type="EMBL" id="TXL62852.1"/>
    </source>
</evidence>
<accession>A0A5C8NNJ0</accession>
<dbReference type="AlphaFoldDB" id="A0A5C8NNJ0"/>
<proteinExistence type="predicted"/>
<gene>
    <name evidence="2" type="ORF">FHP06_00985</name>
</gene>
<evidence type="ECO:0000256" key="1">
    <source>
        <dbReference type="SAM" id="MobiDB-lite"/>
    </source>
</evidence>
<evidence type="ECO:0000313" key="3">
    <source>
        <dbReference type="Proteomes" id="UP000321571"/>
    </source>
</evidence>